<dbReference type="EMBL" id="JAEACQ010000171">
    <property type="protein sequence ID" value="MBL7628105.1"/>
    <property type="molecule type" value="Genomic_DNA"/>
</dbReference>
<dbReference type="AlphaFoldDB" id="A0A937RFM6"/>
<organism evidence="1 2">
    <name type="scientific">Frankia nepalensis</name>
    <dbReference type="NCBI Taxonomy" id="1836974"/>
    <lineage>
        <taxon>Bacteria</taxon>
        <taxon>Bacillati</taxon>
        <taxon>Actinomycetota</taxon>
        <taxon>Actinomycetes</taxon>
        <taxon>Frankiales</taxon>
        <taxon>Frankiaceae</taxon>
        <taxon>Frankia</taxon>
    </lineage>
</organism>
<evidence type="ECO:0000313" key="1">
    <source>
        <dbReference type="EMBL" id="MBL7628105.1"/>
    </source>
</evidence>
<comment type="caution">
    <text evidence="1">The sequence shown here is derived from an EMBL/GenBank/DDBJ whole genome shotgun (WGS) entry which is preliminary data.</text>
</comment>
<accession>A0A937RFM6</accession>
<reference evidence="1" key="1">
    <citation type="submission" date="2020-12" db="EMBL/GenBank/DDBJ databases">
        <title>Genomic characterization of non-nitrogen-fixing Frankia strains.</title>
        <authorList>
            <person name="Carlos-Shanley C."/>
            <person name="Guerra T."/>
            <person name="Hahn D."/>
        </authorList>
    </citation>
    <scope>NUCLEOTIDE SEQUENCE</scope>
    <source>
        <strain evidence="1">CN6</strain>
    </source>
</reference>
<dbReference type="RefSeq" id="WP_203004763.1">
    <property type="nucleotide sequence ID" value="NZ_JADWYV010000132.1"/>
</dbReference>
<evidence type="ECO:0000313" key="2">
    <source>
        <dbReference type="Proteomes" id="UP000604475"/>
    </source>
</evidence>
<proteinExistence type="predicted"/>
<keyword evidence="2" id="KW-1185">Reference proteome</keyword>
<name>A0A937RFM6_9ACTN</name>
<gene>
    <name evidence="1" type="ORF">I7412_13305</name>
</gene>
<protein>
    <submittedName>
        <fullName evidence="1">Uncharacterized protein</fullName>
    </submittedName>
</protein>
<dbReference type="Proteomes" id="UP000604475">
    <property type="component" value="Unassembled WGS sequence"/>
</dbReference>
<sequence>MSPSLKIINAVDDPARYELILKINKYQRPGEGQDRLAGLAEGAFGKASQTI</sequence>